<feature type="transmembrane region" description="Helical" evidence="8">
    <location>
        <begin position="12"/>
        <end position="32"/>
    </location>
</feature>
<dbReference type="InterPro" id="IPR011922">
    <property type="entry name" value="Cell_div_FtsL"/>
</dbReference>
<proteinExistence type="inferred from homology"/>
<evidence type="ECO:0000256" key="6">
    <source>
        <dbReference type="ARBA" id="ARBA00023136"/>
    </source>
</evidence>
<evidence type="ECO:0000256" key="4">
    <source>
        <dbReference type="ARBA" id="ARBA00022692"/>
    </source>
</evidence>
<protein>
    <recommendedName>
        <fullName evidence="8 9">Cell division protein FtsL</fullName>
    </recommendedName>
</protein>
<keyword evidence="6 8" id="KW-0472">Membrane</keyword>
<comment type="caution">
    <text evidence="10">The sequence shown here is derived from an EMBL/GenBank/DDBJ whole genome shotgun (WGS) entry which is preliminary data.</text>
</comment>
<evidence type="ECO:0000256" key="1">
    <source>
        <dbReference type="ARBA" id="ARBA00004401"/>
    </source>
</evidence>
<comment type="similarity">
    <text evidence="8">Belongs to the FtsL family.</text>
</comment>
<dbReference type="Proteomes" id="UP000885750">
    <property type="component" value="Unassembled WGS sequence"/>
</dbReference>
<comment type="function">
    <text evidence="8">Essential cell division protein. May link together the upstream cell division proteins, which are predominantly cytoplasmic, with the downstream cell division proteins, which are predominantly periplasmic.</text>
</comment>
<dbReference type="GO" id="GO:0043093">
    <property type="term" value="P:FtsZ-dependent cytokinesis"/>
    <property type="evidence" value="ECO:0007669"/>
    <property type="project" value="UniProtKB-UniRule"/>
</dbReference>
<comment type="subunit">
    <text evidence="8">Part of a complex composed of FtsB, FtsL and FtsQ.</text>
</comment>
<dbReference type="HAMAP" id="MF_00910">
    <property type="entry name" value="FtsL"/>
    <property type="match status" value="1"/>
</dbReference>
<keyword evidence="5 8" id="KW-1133">Transmembrane helix</keyword>
<dbReference type="GO" id="GO:0032153">
    <property type="term" value="C:cell division site"/>
    <property type="evidence" value="ECO:0007669"/>
    <property type="project" value="UniProtKB-UniRule"/>
</dbReference>
<dbReference type="NCBIfam" id="TIGR02209">
    <property type="entry name" value="ftsL_broad"/>
    <property type="match status" value="1"/>
</dbReference>
<reference evidence="10" key="1">
    <citation type="journal article" date="2020" name="mSystems">
        <title>Genome- and Community-Level Interaction Insights into Carbon Utilization and Element Cycling Functions of Hydrothermarchaeota in Hydrothermal Sediment.</title>
        <authorList>
            <person name="Zhou Z."/>
            <person name="Liu Y."/>
            <person name="Xu W."/>
            <person name="Pan J."/>
            <person name="Luo Z.H."/>
            <person name="Li M."/>
        </authorList>
    </citation>
    <scope>NUCLEOTIDE SEQUENCE [LARGE SCALE GENOMIC DNA]</scope>
    <source>
        <strain evidence="10">HyVt-493</strain>
    </source>
</reference>
<gene>
    <name evidence="8 10" type="primary">ftsL</name>
    <name evidence="10" type="ORF">ENJ51_11445</name>
</gene>
<dbReference type="EMBL" id="DRMS01000430">
    <property type="protein sequence ID" value="HFC93413.1"/>
    <property type="molecule type" value="Genomic_DNA"/>
</dbReference>
<evidence type="ECO:0000256" key="8">
    <source>
        <dbReference type="HAMAP-Rule" id="MF_00910"/>
    </source>
</evidence>
<keyword evidence="3 8" id="KW-0132">Cell division</keyword>
<name>A0A7V2WVR6_LEUMU</name>
<evidence type="ECO:0000256" key="7">
    <source>
        <dbReference type="ARBA" id="ARBA00023306"/>
    </source>
</evidence>
<organism evidence="10">
    <name type="scientific">Leucothrix mucor</name>
    <dbReference type="NCBI Taxonomy" id="45248"/>
    <lineage>
        <taxon>Bacteria</taxon>
        <taxon>Pseudomonadati</taxon>
        <taxon>Pseudomonadota</taxon>
        <taxon>Gammaproteobacteria</taxon>
        <taxon>Thiotrichales</taxon>
        <taxon>Thiotrichaceae</taxon>
        <taxon>Leucothrix</taxon>
    </lineage>
</organism>
<dbReference type="PANTHER" id="PTHR37479">
    <property type="entry name" value="CELL DIVISION PROTEIN FTSL"/>
    <property type="match status" value="1"/>
</dbReference>
<dbReference type="AlphaFoldDB" id="A0A7V2WVR6"/>
<keyword evidence="7 8" id="KW-0131">Cell cycle</keyword>
<evidence type="ECO:0000256" key="3">
    <source>
        <dbReference type="ARBA" id="ARBA00022618"/>
    </source>
</evidence>
<sequence>MIIEDKDASKWQVALLILLYLSVISMAIFVVMQRHQSRALFVQSEKLAKQHNILIAQWSRLKLEQGVVLNEIYVERKARADLGMLIPKAKNIRMVKE</sequence>
<keyword evidence="4 8" id="KW-0812">Transmembrane</keyword>
<dbReference type="Pfam" id="PF04999">
    <property type="entry name" value="FtsL"/>
    <property type="match status" value="1"/>
</dbReference>
<dbReference type="PANTHER" id="PTHR37479:SF1">
    <property type="entry name" value="CELL DIVISION PROTEIN FTSL"/>
    <property type="match status" value="1"/>
</dbReference>
<keyword evidence="8" id="KW-0997">Cell inner membrane</keyword>
<comment type="subcellular location">
    <subcellularLocation>
        <location evidence="8">Cell inner membrane</location>
        <topology evidence="8">Single-pass type II membrane protein</topology>
    </subcellularLocation>
    <subcellularLocation>
        <location evidence="1">Cell membrane</location>
        <topology evidence="1">Single-pass type II membrane protein</topology>
    </subcellularLocation>
    <text evidence="8">Localizes to the division septum where it forms a ring structure.</text>
</comment>
<dbReference type="GO" id="GO:0005886">
    <property type="term" value="C:plasma membrane"/>
    <property type="evidence" value="ECO:0007669"/>
    <property type="project" value="UniProtKB-SubCell"/>
</dbReference>
<evidence type="ECO:0000313" key="10">
    <source>
        <dbReference type="EMBL" id="HFC93413.1"/>
    </source>
</evidence>
<evidence type="ECO:0000256" key="5">
    <source>
        <dbReference type="ARBA" id="ARBA00022989"/>
    </source>
</evidence>
<keyword evidence="2 8" id="KW-1003">Cell membrane</keyword>
<evidence type="ECO:0000256" key="2">
    <source>
        <dbReference type="ARBA" id="ARBA00022475"/>
    </source>
</evidence>
<accession>A0A7V2WVR6</accession>
<evidence type="ECO:0000256" key="9">
    <source>
        <dbReference type="NCBIfam" id="TIGR02209"/>
    </source>
</evidence>